<protein>
    <recommendedName>
        <fullName evidence="4">Mannosyl-glycoprotein endo-beta-N-acetylglucosamidase-like domain-containing protein</fullName>
    </recommendedName>
</protein>
<name>A0A1F4URR8_UNCKA</name>
<dbReference type="STRING" id="1802617.A2886_02600"/>
<evidence type="ECO:0000313" key="3">
    <source>
        <dbReference type="Proteomes" id="UP000176608"/>
    </source>
</evidence>
<evidence type="ECO:0008006" key="4">
    <source>
        <dbReference type="Google" id="ProtNLM"/>
    </source>
</evidence>
<feature type="chain" id="PRO_5009514889" description="Mannosyl-glycoprotein endo-beta-N-acetylglucosamidase-like domain-containing protein" evidence="1">
    <location>
        <begin position="28"/>
        <end position="184"/>
    </location>
</feature>
<reference evidence="2 3" key="1">
    <citation type="journal article" date="2016" name="Nat. Commun.">
        <title>Thousands of microbial genomes shed light on interconnected biogeochemical processes in an aquifer system.</title>
        <authorList>
            <person name="Anantharaman K."/>
            <person name="Brown C.T."/>
            <person name="Hug L.A."/>
            <person name="Sharon I."/>
            <person name="Castelle C.J."/>
            <person name="Probst A.J."/>
            <person name="Thomas B.C."/>
            <person name="Singh A."/>
            <person name="Wilkins M.J."/>
            <person name="Karaoz U."/>
            <person name="Brodie E.L."/>
            <person name="Williams K.H."/>
            <person name="Hubbard S.S."/>
            <person name="Banfield J.F."/>
        </authorList>
    </citation>
    <scope>NUCLEOTIDE SEQUENCE [LARGE SCALE GENOMIC DNA]</scope>
</reference>
<dbReference type="Proteomes" id="UP000176608">
    <property type="component" value="Unassembled WGS sequence"/>
</dbReference>
<evidence type="ECO:0000256" key="1">
    <source>
        <dbReference type="SAM" id="SignalP"/>
    </source>
</evidence>
<evidence type="ECO:0000313" key="2">
    <source>
        <dbReference type="EMBL" id="OGC47648.1"/>
    </source>
</evidence>
<sequence>MKALKTTILIFLALTAIFLLVFRATHANATKTVRAAENLKPKNMAFEIGHKQVNRVEVLEKFFEKYKSPLKENAQTFVAVADKYGIDYTLLPSISCQESTCAKFLIEGSYNPFGWGVYGNQHIAFESYDQAIEAVGEGLYKGYFSKGLDELHEIAPVYTPPSNGSWYRGVTYFSNQIGDIALAL</sequence>
<feature type="signal peptide" evidence="1">
    <location>
        <begin position="1"/>
        <end position="27"/>
    </location>
</feature>
<proteinExistence type="predicted"/>
<dbReference type="AlphaFoldDB" id="A0A1F4URR8"/>
<keyword evidence="1" id="KW-0732">Signal</keyword>
<comment type="caution">
    <text evidence="2">The sequence shown here is derived from an EMBL/GenBank/DDBJ whole genome shotgun (WGS) entry which is preliminary data.</text>
</comment>
<accession>A0A1F4URR8</accession>
<gene>
    <name evidence="2" type="ORF">A2886_02600</name>
</gene>
<organism evidence="2 3">
    <name type="scientific">candidate division WWE3 bacterium RIFCSPHIGHO2_01_FULL_42_13</name>
    <dbReference type="NCBI Taxonomy" id="1802617"/>
    <lineage>
        <taxon>Bacteria</taxon>
        <taxon>Katanobacteria</taxon>
    </lineage>
</organism>
<dbReference type="EMBL" id="MEVA01000006">
    <property type="protein sequence ID" value="OGC47648.1"/>
    <property type="molecule type" value="Genomic_DNA"/>
</dbReference>